<gene>
    <name evidence="1" type="ORF">Micbo1qcDRAFT_193823</name>
</gene>
<name>A0A136JC30_9PEZI</name>
<sequence>MPEAKGAVPGLCLVGVKITKPRVLSAAQLSRWHDERQIPRLMGTGGFSSVVRAVAGDDNSEFPFLSVYVMPDVAFARSETFRAAIGLDHADDGGVLPGSGKISDMIEVDFRIYRRLSENHADGKISGAVKSFALVEAEAREPQPEDTSRKQFEENFVPFLKTIPSSVHAERYALEEEWWSAGGCLYNRDRLDLFGFDEEEPDHRGNFERLLSHPSAPRLENFNFDIRTFVVVGNVQAGRSV</sequence>
<dbReference type="EMBL" id="KQ964247">
    <property type="protein sequence ID" value="KXJ94724.1"/>
    <property type="molecule type" value="Genomic_DNA"/>
</dbReference>
<dbReference type="Proteomes" id="UP000070501">
    <property type="component" value="Unassembled WGS sequence"/>
</dbReference>
<proteinExistence type="predicted"/>
<reference evidence="2" key="1">
    <citation type="submission" date="2016-02" db="EMBL/GenBank/DDBJ databases">
        <title>Draft genome sequence of Microdochium bolleyi, a fungal endophyte of beachgrass.</title>
        <authorList>
            <consortium name="DOE Joint Genome Institute"/>
            <person name="David A.S."/>
            <person name="May G."/>
            <person name="Haridas S."/>
            <person name="Lim J."/>
            <person name="Wang M."/>
            <person name="Labutti K."/>
            <person name="Lipzen A."/>
            <person name="Barry K."/>
            <person name="Grigoriev I.V."/>
        </authorList>
    </citation>
    <scope>NUCLEOTIDE SEQUENCE [LARGE SCALE GENOMIC DNA]</scope>
    <source>
        <strain evidence="2">J235TASD1</strain>
    </source>
</reference>
<dbReference type="InParanoid" id="A0A136JC30"/>
<evidence type="ECO:0008006" key="3">
    <source>
        <dbReference type="Google" id="ProtNLM"/>
    </source>
</evidence>
<keyword evidence="2" id="KW-1185">Reference proteome</keyword>
<protein>
    <recommendedName>
        <fullName evidence="3">EthD domain-containing protein</fullName>
    </recommendedName>
</protein>
<evidence type="ECO:0000313" key="1">
    <source>
        <dbReference type="EMBL" id="KXJ94724.1"/>
    </source>
</evidence>
<dbReference type="OrthoDB" id="4757284at2759"/>
<accession>A0A136JC30</accession>
<organism evidence="1 2">
    <name type="scientific">Microdochium bolleyi</name>
    <dbReference type="NCBI Taxonomy" id="196109"/>
    <lineage>
        <taxon>Eukaryota</taxon>
        <taxon>Fungi</taxon>
        <taxon>Dikarya</taxon>
        <taxon>Ascomycota</taxon>
        <taxon>Pezizomycotina</taxon>
        <taxon>Sordariomycetes</taxon>
        <taxon>Xylariomycetidae</taxon>
        <taxon>Xylariales</taxon>
        <taxon>Microdochiaceae</taxon>
        <taxon>Microdochium</taxon>
    </lineage>
</organism>
<dbReference type="AlphaFoldDB" id="A0A136JC30"/>
<evidence type="ECO:0000313" key="2">
    <source>
        <dbReference type="Proteomes" id="UP000070501"/>
    </source>
</evidence>